<name>A0A2V0NVA8_9CHLO</name>
<dbReference type="GO" id="GO:0016020">
    <property type="term" value="C:membrane"/>
    <property type="evidence" value="ECO:0007669"/>
    <property type="project" value="UniProtKB-SubCell"/>
</dbReference>
<evidence type="ECO:0000256" key="3">
    <source>
        <dbReference type="ARBA" id="ARBA00022692"/>
    </source>
</evidence>
<reference evidence="11 12" key="1">
    <citation type="journal article" date="2018" name="Sci. Rep.">
        <title>Raphidocelis subcapitata (=Pseudokirchneriella subcapitata) provides an insight into genome evolution and environmental adaptations in the Sphaeropleales.</title>
        <authorList>
            <person name="Suzuki S."/>
            <person name="Yamaguchi H."/>
            <person name="Nakajima N."/>
            <person name="Kawachi M."/>
        </authorList>
    </citation>
    <scope>NUCLEOTIDE SEQUENCE [LARGE SCALE GENOMIC DNA]</scope>
    <source>
        <strain evidence="11 12">NIES-35</strain>
    </source>
</reference>
<dbReference type="AlphaFoldDB" id="A0A2V0NVA8"/>
<feature type="transmembrane region" description="Helical" evidence="9">
    <location>
        <begin position="702"/>
        <end position="720"/>
    </location>
</feature>
<dbReference type="EMBL" id="BDRX01000025">
    <property type="protein sequence ID" value="GBF91578.1"/>
    <property type="molecule type" value="Genomic_DNA"/>
</dbReference>
<evidence type="ECO:0000256" key="1">
    <source>
        <dbReference type="ARBA" id="ARBA00004141"/>
    </source>
</evidence>
<dbReference type="Pfam" id="PF00005">
    <property type="entry name" value="ABC_tran"/>
    <property type="match status" value="1"/>
</dbReference>
<dbReference type="PANTHER" id="PTHR48041">
    <property type="entry name" value="ABC TRANSPORTER G FAMILY MEMBER 28"/>
    <property type="match status" value="1"/>
</dbReference>
<dbReference type="GO" id="GO:0140359">
    <property type="term" value="F:ABC-type transporter activity"/>
    <property type="evidence" value="ECO:0007669"/>
    <property type="project" value="InterPro"/>
</dbReference>
<dbReference type="Proteomes" id="UP000247498">
    <property type="component" value="Unassembled WGS sequence"/>
</dbReference>
<feature type="compositionally biased region" description="Gly residues" evidence="8">
    <location>
        <begin position="508"/>
        <end position="519"/>
    </location>
</feature>
<dbReference type="InterPro" id="IPR003439">
    <property type="entry name" value="ABC_transporter-like_ATP-bd"/>
</dbReference>
<feature type="transmembrane region" description="Helical" evidence="9">
    <location>
        <begin position="625"/>
        <end position="644"/>
    </location>
</feature>
<dbReference type="InterPro" id="IPR003593">
    <property type="entry name" value="AAA+_ATPase"/>
</dbReference>
<evidence type="ECO:0000256" key="8">
    <source>
        <dbReference type="SAM" id="MobiDB-lite"/>
    </source>
</evidence>
<comment type="subcellular location">
    <subcellularLocation>
        <location evidence="1">Membrane</location>
        <topology evidence="1">Multi-pass membrane protein</topology>
    </subcellularLocation>
</comment>
<dbReference type="GO" id="GO:0016887">
    <property type="term" value="F:ATP hydrolysis activity"/>
    <property type="evidence" value="ECO:0007669"/>
    <property type="project" value="InterPro"/>
</dbReference>
<evidence type="ECO:0000256" key="9">
    <source>
        <dbReference type="SAM" id="Phobius"/>
    </source>
</evidence>
<keyword evidence="6 9" id="KW-1133">Transmembrane helix</keyword>
<evidence type="ECO:0000256" key="2">
    <source>
        <dbReference type="ARBA" id="ARBA00022448"/>
    </source>
</evidence>
<comment type="caution">
    <text evidence="11">The sequence shown here is derived from an EMBL/GenBank/DDBJ whole genome shotgun (WGS) entry which is preliminary data.</text>
</comment>
<dbReference type="InterPro" id="IPR027417">
    <property type="entry name" value="P-loop_NTPase"/>
</dbReference>
<evidence type="ECO:0000313" key="12">
    <source>
        <dbReference type="Proteomes" id="UP000247498"/>
    </source>
</evidence>
<dbReference type="OrthoDB" id="66620at2759"/>
<dbReference type="Pfam" id="PF01061">
    <property type="entry name" value="ABC2_membrane"/>
    <property type="match status" value="1"/>
</dbReference>
<evidence type="ECO:0000256" key="6">
    <source>
        <dbReference type="ARBA" id="ARBA00022989"/>
    </source>
</evidence>
<dbReference type="PANTHER" id="PTHR48041:SF139">
    <property type="entry name" value="PROTEIN SCARLET"/>
    <property type="match status" value="1"/>
</dbReference>
<dbReference type="InterPro" id="IPR017871">
    <property type="entry name" value="ABC_transporter-like_CS"/>
</dbReference>
<feature type="transmembrane region" description="Helical" evidence="9">
    <location>
        <begin position="732"/>
        <end position="752"/>
    </location>
</feature>
<feature type="compositionally biased region" description="Basic and acidic residues" evidence="8">
    <location>
        <begin position="520"/>
        <end position="529"/>
    </location>
</feature>
<dbReference type="PROSITE" id="PS50893">
    <property type="entry name" value="ABC_TRANSPORTER_2"/>
    <property type="match status" value="1"/>
</dbReference>
<keyword evidence="3 9" id="KW-0812">Transmembrane</keyword>
<dbReference type="Gene3D" id="3.40.50.300">
    <property type="entry name" value="P-loop containing nucleotide triphosphate hydrolases"/>
    <property type="match status" value="1"/>
</dbReference>
<evidence type="ECO:0000259" key="10">
    <source>
        <dbReference type="PROSITE" id="PS50893"/>
    </source>
</evidence>
<feature type="domain" description="ABC transporter" evidence="10">
    <location>
        <begin position="143"/>
        <end position="402"/>
    </location>
</feature>
<feature type="compositionally biased region" description="Low complexity" evidence="8">
    <location>
        <begin position="456"/>
        <end position="487"/>
    </location>
</feature>
<gene>
    <name evidence="11" type="ORF">Rsub_04318</name>
</gene>
<dbReference type="SUPFAM" id="SSF52540">
    <property type="entry name" value="P-loop containing nucleoside triphosphate hydrolases"/>
    <property type="match status" value="1"/>
</dbReference>
<keyword evidence="12" id="KW-1185">Reference proteome</keyword>
<feature type="compositionally biased region" description="Low complexity" evidence="8">
    <location>
        <begin position="494"/>
        <end position="507"/>
    </location>
</feature>
<evidence type="ECO:0000256" key="7">
    <source>
        <dbReference type="ARBA" id="ARBA00023136"/>
    </source>
</evidence>
<dbReference type="PROSITE" id="PS00211">
    <property type="entry name" value="ABC_TRANSPORTER_1"/>
    <property type="match status" value="1"/>
</dbReference>
<dbReference type="InterPro" id="IPR013525">
    <property type="entry name" value="ABC2_TM"/>
</dbReference>
<dbReference type="SMART" id="SM00382">
    <property type="entry name" value="AAA"/>
    <property type="match status" value="1"/>
</dbReference>
<feature type="transmembrane region" description="Helical" evidence="9">
    <location>
        <begin position="764"/>
        <end position="783"/>
    </location>
</feature>
<keyword evidence="2" id="KW-0813">Transport</keyword>
<dbReference type="InterPro" id="IPR050352">
    <property type="entry name" value="ABCG_transporters"/>
</dbReference>
<keyword evidence="5" id="KW-0067">ATP-binding</keyword>
<feature type="region of interest" description="Disordered" evidence="8">
    <location>
        <begin position="456"/>
        <end position="556"/>
    </location>
</feature>
<evidence type="ECO:0000313" key="11">
    <source>
        <dbReference type="EMBL" id="GBF91578.1"/>
    </source>
</evidence>
<dbReference type="InParanoid" id="A0A2V0NVA8"/>
<protein>
    <recommendedName>
        <fullName evidence="10">ABC transporter domain-containing protein</fullName>
    </recommendedName>
</protein>
<accession>A0A2V0NVA8</accession>
<evidence type="ECO:0000256" key="4">
    <source>
        <dbReference type="ARBA" id="ARBA00022741"/>
    </source>
</evidence>
<keyword evidence="7 9" id="KW-0472">Membrane</keyword>
<sequence>MSSINQIEAADKALAAQAATAAAQAAAAAAKAAATAQRAVAAVAPLGPAMLDARQRVALWVPSLVFGILYALFFLGLALTTLNPKAWSDVKAAVLGRKRRLRRPSADDECGAAEGCGGRAKTAALANGGAGHAAANGASGGEVRLTQIHRPVVLTWEGLGCAYNSPAGLVPVLQDVCGEARPGEMVALMGPSGSGKSTLLDMLAARKTLGRLTGSVLVNGKPRGPGFRHISSYVPQDDNLTPQMNVVETCQLYSALTLPAGTSPAAAAARMDEVLAAMGMGHARDRLVGGVLPGGLLLRGLSGGERKRLWVAVGILATPSVVFLDEPTTGLDSAAAVAVVNLLHRTVVDSGLTIISSIHQPCSAVWAAYDEVSLLARGRLLYFGPCAEMGSWFEGGLGLGPWNPAKHGILSDWALDLVSIEFTKPEGMGRSIEGPEELRAAARAFSRHYRAKRLAAPPAAAANGARKGKAAAPNGRARAGGDASDGAAPHDADSDGSAGSGRAVRSAAGGGDPELGGGRGWDEISKAAKYEAGGGEDEETDWAAAQPAPDWTAGIKEGADESDSLQRASWMTQFRTLVWRELLSMMRNPVDVAGRMLCFVLLACFMGLVFWNLDLGADGTRNRVNALFLHTMFLLLMPFVYLSMYANDRRVCVADFSARLYSVSAYYAAKQAAVLPFVSANVIISNLVVIGMVGLNTQPSAVFVLCAVSIVFYLLAQQVQSFASIVTPNQEAAFILTIAYTSINLLMSNFIMRFRDMAQHWVSGLRWLSAANYAFSALLANQFRGTAVSCRQGLNPELVGFLESLMPNARLLRTSAVQSMLLRPGDDCVLNLNAVLDYFGTTRPLWVYSLALVCYLLGVHALTFWGLLRLARKERR</sequence>
<feature type="transmembrane region" description="Helical" evidence="9">
    <location>
        <begin position="57"/>
        <end position="79"/>
    </location>
</feature>
<feature type="transmembrane region" description="Helical" evidence="9">
    <location>
        <begin position="845"/>
        <end position="868"/>
    </location>
</feature>
<evidence type="ECO:0000256" key="5">
    <source>
        <dbReference type="ARBA" id="ARBA00022840"/>
    </source>
</evidence>
<organism evidence="11 12">
    <name type="scientific">Raphidocelis subcapitata</name>
    <dbReference type="NCBI Taxonomy" id="307507"/>
    <lineage>
        <taxon>Eukaryota</taxon>
        <taxon>Viridiplantae</taxon>
        <taxon>Chlorophyta</taxon>
        <taxon>core chlorophytes</taxon>
        <taxon>Chlorophyceae</taxon>
        <taxon>CS clade</taxon>
        <taxon>Sphaeropleales</taxon>
        <taxon>Selenastraceae</taxon>
        <taxon>Raphidocelis</taxon>
    </lineage>
</organism>
<proteinExistence type="predicted"/>
<feature type="transmembrane region" description="Helical" evidence="9">
    <location>
        <begin position="675"/>
        <end position="695"/>
    </location>
</feature>
<keyword evidence="4" id="KW-0547">Nucleotide-binding</keyword>
<dbReference type="GO" id="GO:0005524">
    <property type="term" value="F:ATP binding"/>
    <property type="evidence" value="ECO:0007669"/>
    <property type="project" value="UniProtKB-KW"/>
</dbReference>
<feature type="transmembrane region" description="Helical" evidence="9">
    <location>
        <begin position="592"/>
        <end position="613"/>
    </location>
</feature>